<keyword evidence="2" id="KW-1185">Reference proteome</keyword>
<evidence type="ECO:0000313" key="1">
    <source>
        <dbReference type="EMBL" id="PJG50928.1"/>
    </source>
</evidence>
<reference evidence="1 2" key="1">
    <citation type="submission" date="2017-11" db="EMBL/GenBank/DDBJ databases">
        <title>Bradyrhizobium forestalis sp. nov., an efficient nitrogen-fixing bacterium isolated from nodules of forest legume species in the Amazon.</title>
        <authorList>
            <person name="Costa E.M."/>
            <person name="Guimaraes A."/>
            <person name="Carvalho T.S."/>
            <person name="Rodrigues T.L."/>
            <person name="Ribeiro P.R.A."/>
            <person name="Lebbe L."/>
            <person name="Willems A."/>
            <person name="Moreira F.M.S."/>
        </authorList>
    </citation>
    <scope>NUCLEOTIDE SEQUENCE [LARGE SCALE GENOMIC DNA]</scope>
    <source>
        <strain evidence="1 2">INPA54B</strain>
    </source>
</reference>
<dbReference type="Proteomes" id="UP000231194">
    <property type="component" value="Unassembled WGS sequence"/>
</dbReference>
<accession>A0A2M8QZC7</accession>
<sequence length="253" mass="28434">MPDWTPVPLVYESYGVGAETFVASASVFDARSLGKTTAMAEGPRQEHFLRQLENIAWHLGTWEVPVFLDFNGDRRRMDKGCIGHAVAAGAIEAPINGPDGYVVSVTLLKEQIAPRTEEGNTLTKFKQDYRAYILSRYEQFDLTFQPGGDRAYYFKAVDFPTYMRLVHRFTNSTVSLVYEGRWKEIASAALADIPSSMWLEHHDRTVALVTKTDAIDITAPVEKQKRSIDAAMEAAQRLLPFAKLVQRAQSNLE</sequence>
<dbReference type="AlphaFoldDB" id="A0A2M8QZC7"/>
<proteinExistence type="predicted"/>
<gene>
    <name evidence="1" type="ORF">CVM73_33690</name>
</gene>
<organism evidence="1 2">
    <name type="scientific">Bradyrhizobium forestalis</name>
    <dbReference type="NCBI Taxonomy" id="1419263"/>
    <lineage>
        <taxon>Bacteria</taxon>
        <taxon>Pseudomonadati</taxon>
        <taxon>Pseudomonadota</taxon>
        <taxon>Alphaproteobacteria</taxon>
        <taxon>Hyphomicrobiales</taxon>
        <taxon>Nitrobacteraceae</taxon>
        <taxon>Bradyrhizobium</taxon>
    </lineage>
</organism>
<protein>
    <submittedName>
        <fullName evidence="1">Uncharacterized protein</fullName>
    </submittedName>
</protein>
<evidence type="ECO:0000313" key="2">
    <source>
        <dbReference type="Proteomes" id="UP000231194"/>
    </source>
</evidence>
<name>A0A2M8QZC7_9BRAD</name>
<comment type="caution">
    <text evidence="1">The sequence shown here is derived from an EMBL/GenBank/DDBJ whole genome shotgun (WGS) entry which is preliminary data.</text>
</comment>
<dbReference type="EMBL" id="PGVG01000046">
    <property type="protein sequence ID" value="PJG50928.1"/>
    <property type="molecule type" value="Genomic_DNA"/>
</dbReference>